<feature type="transmembrane region" description="Helical" evidence="1">
    <location>
        <begin position="61"/>
        <end position="81"/>
    </location>
</feature>
<organism evidence="2">
    <name type="scientific">marine sediment metagenome</name>
    <dbReference type="NCBI Taxonomy" id="412755"/>
    <lineage>
        <taxon>unclassified sequences</taxon>
        <taxon>metagenomes</taxon>
        <taxon>ecological metagenomes</taxon>
    </lineage>
</organism>
<evidence type="ECO:0008006" key="3">
    <source>
        <dbReference type="Google" id="ProtNLM"/>
    </source>
</evidence>
<keyword evidence="1" id="KW-1133">Transmembrane helix</keyword>
<keyword evidence="1" id="KW-0472">Membrane</keyword>
<dbReference type="PANTHER" id="PTHR39419:SF1">
    <property type="entry name" value="SLL0814 PROTEIN"/>
    <property type="match status" value="1"/>
</dbReference>
<dbReference type="Pfam" id="PF04240">
    <property type="entry name" value="Caroten_synth"/>
    <property type="match status" value="1"/>
</dbReference>
<name>X0Z5W7_9ZZZZ</name>
<feature type="non-terminal residue" evidence="2">
    <location>
        <position position="1"/>
    </location>
</feature>
<feature type="transmembrane region" description="Helical" evidence="1">
    <location>
        <begin position="121"/>
        <end position="141"/>
    </location>
</feature>
<feature type="transmembrane region" description="Helical" evidence="1">
    <location>
        <begin position="20"/>
        <end position="41"/>
    </location>
</feature>
<reference evidence="2" key="1">
    <citation type="journal article" date="2014" name="Front. Microbiol.">
        <title>High frequency of phylogenetically diverse reductive dehalogenase-homologous genes in deep subseafloor sedimentary metagenomes.</title>
        <authorList>
            <person name="Kawai M."/>
            <person name="Futagami T."/>
            <person name="Toyoda A."/>
            <person name="Takaki Y."/>
            <person name="Nishi S."/>
            <person name="Hori S."/>
            <person name="Arai W."/>
            <person name="Tsubouchi T."/>
            <person name="Morono Y."/>
            <person name="Uchiyama I."/>
            <person name="Ito T."/>
            <person name="Fujiyama A."/>
            <person name="Inagaki F."/>
            <person name="Takami H."/>
        </authorList>
    </citation>
    <scope>NUCLEOTIDE SEQUENCE</scope>
    <source>
        <strain evidence="2">Expedition CK06-06</strain>
    </source>
</reference>
<evidence type="ECO:0000256" key="1">
    <source>
        <dbReference type="SAM" id="Phobius"/>
    </source>
</evidence>
<accession>X0Z5W7</accession>
<protein>
    <recommendedName>
        <fullName evidence="3">Carotenoid biosynthesis protein</fullName>
    </recommendedName>
</protein>
<dbReference type="AlphaFoldDB" id="X0Z5W7"/>
<keyword evidence="1" id="KW-0812">Transmembrane</keyword>
<dbReference type="EMBL" id="BARS01052598">
    <property type="protein sequence ID" value="GAG43901.1"/>
    <property type="molecule type" value="Genomic_DNA"/>
</dbReference>
<sequence length="154" mass="16832">AQMIVEGLLSDRIAAGWRGVWQMALMSAVVMTAWDMIMDPIMVRMGFWVWEVEGPYLGVPLHNYVGWLATTFTIFLLYRLIAPRLGRMPSIIVPRSLIPQAAWSYSITWTSNTLAAIQMNLIGPAFVGMLSAGAFVLMGVLGSSGGGSYEVGES</sequence>
<dbReference type="InterPro" id="IPR007354">
    <property type="entry name" value="CruF-like"/>
</dbReference>
<comment type="caution">
    <text evidence="2">The sequence shown here is derived from an EMBL/GenBank/DDBJ whole genome shotgun (WGS) entry which is preliminary data.</text>
</comment>
<evidence type="ECO:0000313" key="2">
    <source>
        <dbReference type="EMBL" id="GAG43901.1"/>
    </source>
</evidence>
<gene>
    <name evidence="2" type="ORF">S01H1_78179</name>
</gene>
<proteinExistence type="predicted"/>
<dbReference type="PANTHER" id="PTHR39419">
    <property type="entry name" value="SLL0814 PROTEIN"/>
    <property type="match status" value="1"/>
</dbReference>